<dbReference type="Proteomes" id="UP000245905">
    <property type="component" value="Unassembled WGS sequence"/>
</dbReference>
<dbReference type="Pfam" id="PF19586">
    <property type="entry name" value="DUF6093"/>
    <property type="match status" value="1"/>
</dbReference>
<accession>A0A2U2EKQ0</accession>
<gene>
    <name evidence="1" type="ORF">LD38_00280</name>
</gene>
<proteinExistence type="predicted"/>
<sequence>MRWTRVTVYTTVDGTEDELGNPVENVEELYNGRARISPWTDESVQANGREVTKNEMQFAVPCDYEKLKNAKVLENNCKAFDITEVTELAPRWTLITAKRYNT</sequence>
<dbReference type="EMBL" id="JRFS01000001">
    <property type="protein sequence ID" value="PWE85090.1"/>
    <property type="molecule type" value="Genomic_DNA"/>
</dbReference>
<evidence type="ECO:0000313" key="1">
    <source>
        <dbReference type="EMBL" id="PWE85090.1"/>
    </source>
</evidence>
<evidence type="ECO:0000313" key="2">
    <source>
        <dbReference type="Proteomes" id="UP000245905"/>
    </source>
</evidence>
<protein>
    <submittedName>
        <fullName evidence="1">Uncharacterized protein</fullName>
    </submittedName>
</protein>
<organism evidence="1 2">
    <name type="scientific">Agathobacter rectalis</name>
    <dbReference type="NCBI Taxonomy" id="39491"/>
    <lineage>
        <taxon>Bacteria</taxon>
        <taxon>Bacillati</taxon>
        <taxon>Bacillota</taxon>
        <taxon>Clostridia</taxon>
        <taxon>Lachnospirales</taxon>
        <taxon>Lachnospiraceae</taxon>
        <taxon>Agathobacter</taxon>
    </lineage>
</organism>
<comment type="caution">
    <text evidence="1">The sequence shown here is derived from an EMBL/GenBank/DDBJ whole genome shotgun (WGS) entry which is preliminary data.</text>
</comment>
<dbReference type="InterPro" id="IPR046075">
    <property type="entry name" value="DUF6093"/>
</dbReference>
<dbReference type="AlphaFoldDB" id="A0A2U2EKQ0"/>
<dbReference type="RefSeq" id="WP_109256929.1">
    <property type="nucleotide sequence ID" value="NZ_JRFS01000001.1"/>
</dbReference>
<reference evidence="1 2" key="1">
    <citation type="submission" date="2014-09" db="EMBL/GenBank/DDBJ databases">
        <title>Butyrate-producing bacteria isolated from human gut.</title>
        <authorList>
            <person name="Zhang Q."/>
            <person name="Zhao L."/>
        </authorList>
    </citation>
    <scope>NUCLEOTIDE SEQUENCE [LARGE SCALE GENOMIC DNA]</scope>
    <source>
        <strain evidence="1 2">R22</strain>
    </source>
</reference>
<name>A0A2U2EKQ0_9FIRM</name>